<feature type="compositionally biased region" description="Basic and acidic residues" evidence="1">
    <location>
        <begin position="496"/>
        <end position="506"/>
    </location>
</feature>
<dbReference type="InterPro" id="IPR028163">
    <property type="entry name" value="HAUS_6_N"/>
</dbReference>
<dbReference type="EMBL" id="KB445560">
    <property type="protein sequence ID" value="EMC93304.1"/>
    <property type="molecule type" value="Genomic_DNA"/>
</dbReference>
<evidence type="ECO:0000259" key="3">
    <source>
        <dbReference type="Pfam" id="PF14661"/>
    </source>
</evidence>
<feature type="region of interest" description="Disordered" evidence="1">
    <location>
        <begin position="491"/>
        <end position="526"/>
    </location>
</feature>
<sequence>SKPSTTATIISLFLTNLRLLNLDLLPEWPAITTNTLSSTGDARSRIRSVEFALYQLFRLYEPALTADKLQPFYPPLEPLQSINLRAALYRCLNDLKKNGVLGRKTVLRRSMLDDCQGSKLWELCLVFSAVVLKEVTLEKKRTHEQRRYGGPVAERLGLARDVSRSQAEGLLPMTLAHKAALGRVLDERCKKKEAYEQVWNALEDVEVDLERRRQKAEARAKSQPTVAEAKRFKKLEEGLRKRWVGSKELLGTLIGKHETVEEHLLLTQPLENLINGAVLPNPQTNPLNALEHTARLQSERVRRWQSMHEELLSRRHANRMKNVIEDSPNNVTVDLCFDKHKNLNLRDPHPPPPHSIRMRSETHAAMSTKYDEILSTMREELRQNRRRSISPGKRTVDASADKPNPHQRSPSLTAVPVIRPTVTARVVPPRSRSYHQPKVESQRQPIPLKSEIFSPLKPRPVRTDSGSSPLSSSSILATPVDELCASSLGSNVQKQDGCHGDVDGGRLDSGIGLPTNPPSSTQQASAQNGYATLAASDLHTGDTSVGGEATPSKDGHNFAVPALPIGRLAAARPSLVERTRMSIALRSPEDAGAGPLMSPTLTSATFSTLPDHDDDITTRGDGSVADDVGPTLLDRTRQSISQAPITSSAPASKKPVHSRTQSSFQPLSHSQNTATTARRSSAGTSPSKALGLARRDITPREQLFSPEAEYDSVFRARPKIKLSPVLSP</sequence>
<dbReference type="eggNOG" id="ENOG502S4RN">
    <property type="taxonomic scope" value="Eukaryota"/>
</dbReference>
<feature type="region of interest" description="Disordered" evidence="1">
    <location>
        <begin position="586"/>
        <end position="710"/>
    </location>
</feature>
<dbReference type="AlphaFoldDB" id="M2N2V0"/>
<dbReference type="STRING" id="717646.M2N2V0"/>
<evidence type="ECO:0000313" key="4">
    <source>
        <dbReference type="EMBL" id="EMC93304.1"/>
    </source>
</evidence>
<feature type="compositionally biased region" description="Polar residues" evidence="1">
    <location>
        <begin position="658"/>
        <end position="672"/>
    </location>
</feature>
<feature type="domain" description="HAUS augmin-like complex subunit 6 N-terminal" evidence="3">
    <location>
        <begin position="13"/>
        <end position="232"/>
    </location>
</feature>
<evidence type="ECO:0000256" key="1">
    <source>
        <dbReference type="SAM" id="MobiDB-lite"/>
    </source>
</evidence>
<gene>
    <name evidence="4" type="ORF">BAUCODRAFT_45480</name>
</gene>
<evidence type="ECO:0000313" key="5">
    <source>
        <dbReference type="Proteomes" id="UP000011761"/>
    </source>
</evidence>
<feature type="compositionally biased region" description="Low complexity" evidence="1">
    <location>
        <begin position="673"/>
        <end position="687"/>
    </location>
</feature>
<feature type="region of interest" description="Disordered" evidence="1">
    <location>
        <begin position="382"/>
        <end position="474"/>
    </location>
</feature>
<dbReference type="Proteomes" id="UP000011761">
    <property type="component" value="Unassembled WGS sequence"/>
</dbReference>
<dbReference type="KEGG" id="bcom:BAUCODRAFT_45480"/>
<keyword evidence="2" id="KW-0732">Signal</keyword>
<organism evidence="4 5">
    <name type="scientific">Baudoinia panamericana (strain UAMH 10762)</name>
    <name type="common">Angels' share fungus</name>
    <name type="synonym">Baudoinia compniacensis (strain UAMH 10762)</name>
    <dbReference type="NCBI Taxonomy" id="717646"/>
    <lineage>
        <taxon>Eukaryota</taxon>
        <taxon>Fungi</taxon>
        <taxon>Dikarya</taxon>
        <taxon>Ascomycota</taxon>
        <taxon>Pezizomycotina</taxon>
        <taxon>Dothideomycetes</taxon>
        <taxon>Dothideomycetidae</taxon>
        <taxon>Mycosphaerellales</taxon>
        <taxon>Teratosphaeriaceae</taxon>
        <taxon>Baudoinia</taxon>
    </lineage>
</organism>
<feature type="non-terminal residue" evidence="4">
    <location>
        <position position="728"/>
    </location>
</feature>
<evidence type="ECO:0000256" key="2">
    <source>
        <dbReference type="SAM" id="SignalP"/>
    </source>
</evidence>
<feature type="chain" id="PRO_5004021435" description="HAUS augmin-like complex subunit 6 N-terminal domain-containing protein" evidence="2">
    <location>
        <begin position="23"/>
        <end position="728"/>
    </location>
</feature>
<feature type="signal peptide" evidence="2">
    <location>
        <begin position="1"/>
        <end position="22"/>
    </location>
</feature>
<name>M2N2V0_BAUPA</name>
<dbReference type="GeneID" id="19114503"/>
<proteinExistence type="predicted"/>
<feature type="non-terminal residue" evidence="4">
    <location>
        <position position="1"/>
    </location>
</feature>
<keyword evidence="5" id="KW-1185">Reference proteome</keyword>
<accession>M2N2V0</accession>
<feature type="compositionally biased region" description="Polar residues" evidence="1">
    <location>
        <begin position="599"/>
        <end position="608"/>
    </location>
</feature>
<feature type="compositionally biased region" description="Low complexity" evidence="1">
    <location>
        <begin position="465"/>
        <end position="474"/>
    </location>
</feature>
<reference evidence="4 5" key="1">
    <citation type="journal article" date="2012" name="PLoS Pathog.">
        <title>Diverse lifestyles and strategies of plant pathogenesis encoded in the genomes of eighteen Dothideomycetes fungi.</title>
        <authorList>
            <person name="Ohm R.A."/>
            <person name="Feau N."/>
            <person name="Henrissat B."/>
            <person name="Schoch C.L."/>
            <person name="Horwitz B.A."/>
            <person name="Barry K.W."/>
            <person name="Condon B.J."/>
            <person name="Copeland A.C."/>
            <person name="Dhillon B."/>
            <person name="Glaser F."/>
            <person name="Hesse C.N."/>
            <person name="Kosti I."/>
            <person name="LaButti K."/>
            <person name="Lindquist E.A."/>
            <person name="Lucas S."/>
            <person name="Salamov A.A."/>
            <person name="Bradshaw R.E."/>
            <person name="Ciuffetti L."/>
            <person name="Hamelin R.C."/>
            <person name="Kema G.H.J."/>
            <person name="Lawrence C."/>
            <person name="Scott J.A."/>
            <person name="Spatafora J.W."/>
            <person name="Turgeon B.G."/>
            <person name="de Wit P.J.G.M."/>
            <person name="Zhong S."/>
            <person name="Goodwin S.B."/>
            <person name="Grigoriev I.V."/>
        </authorList>
    </citation>
    <scope>NUCLEOTIDE SEQUENCE [LARGE SCALE GENOMIC DNA]</scope>
    <source>
        <strain evidence="4 5">UAMH 10762</strain>
    </source>
</reference>
<dbReference type="HOGENOM" id="CLU_013984_0_1_1"/>
<dbReference type="OMA" id="RVHCVEW"/>
<protein>
    <recommendedName>
        <fullName evidence="3">HAUS augmin-like complex subunit 6 N-terminal domain-containing protein</fullName>
    </recommendedName>
</protein>
<dbReference type="RefSeq" id="XP_007679321.1">
    <property type="nucleotide sequence ID" value="XM_007681131.1"/>
</dbReference>
<feature type="compositionally biased region" description="Polar residues" evidence="1">
    <location>
        <begin position="638"/>
        <end position="650"/>
    </location>
</feature>
<dbReference type="OrthoDB" id="5575722at2759"/>
<dbReference type="Pfam" id="PF14661">
    <property type="entry name" value="HAUS6_N"/>
    <property type="match status" value="1"/>
</dbReference>
<feature type="region of interest" description="Disordered" evidence="1">
    <location>
        <begin position="538"/>
        <end position="558"/>
    </location>
</feature>
<feature type="compositionally biased region" description="Basic and acidic residues" evidence="1">
    <location>
        <begin position="394"/>
        <end position="404"/>
    </location>
</feature>